<gene>
    <name evidence="3" type="ORF">SPSK_08003</name>
</gene>
<dbReference type="GO" id="GO:0005737">
    <property type="term" value="C:cytoplasm"/>
    <property type="evidence" value="ECO:0007669"/>
    <property type="project" value="TreeGrafter"/>
</dbReference>
<keyword evidence="2" id="KW-0119">Carbohydrate metabolism</keyword>
<comment type="cofactor">
    <cofactor evidence="2">
        <name>pyridoxal 5'-phosphate</name>
        <dbReference type="ChEBI" id="CHEBI:597326"/>
    </cofactor>
</comment>
<dbReference type="GO" id="GO:0030170">
    <property type="term" value="F:pyridoxal phosphate binding"/>
    <property type="evidence" value="ECO:0007669"/>
    <property type="project" value="TreeGrafter"/>
</dbReference>
<dbReference type="Pfam" id="PF00343">
    <property type="entry name" value="Phosphorylase"/>
    <property type="match status" value="1"/>
</dbReference>
<dbReference type="PANTHER" id="PTHR11468">
    <property type="entry name" value="GLYCOGEN PHOSPHORYLASE"/>
    <property type="match status" value="1"/>
</dbReference>
<comment type="similarity">
    <text evidence="1 2">Belongs to the glycogen phosphorylase family.</text>
</comment>
<organism evidence="3 4">
    <name type="scientific">Sporothrix schenckii 1099-18</name>
    <dbReference type="NCBI Taxonomy" id="1397361"/>
    <lineage>
        <taxon>Eukaryota</taxon>
        <taxon>Fungi</taxon>
        <taxon>Dikarya</taxon>
        <taxon>Ascomycota</taxon>
        <taxon>Pezizomycotina</taxon>
        <taxon>Sordariomycetes</taxon>
        <taxon>Sordariomycetidae</taxon>
        <taxon>Ophiostomatales</taxon>
        <taxon>Ophiostomataceae</taxon>
        <taxon>Sporothrix</taxon>
    </lineage>
</organism>
<accession>A0A0F2MIC0</accession>
<reference evidence="3 4" key="1">
    <citation type="journal article" date="2014" name="BMC Genomics">
        <title>Comparative genomics of the major fungal agents of human and animal Sporotrichosis: Sporothrix schenckii and Sporothrix brasiliensis.</title>
        <authorList>
            <person name="Teixeira M.M."/>
            <person name="de Almeida L.G."/>
            <person name="Kubitschek-Barreira P."/>
            <person name="Alves F.L."/>
            <person name="Kioshima E.S."/>
            <person name="Abadio A.K."/>
            <person name="Fernandes L."/>
            <person name="Derengowski L.S."/>
            <person name="Ferreira K.S."/>
            <person name="Souza R.C."/>
            <person name="Ruiz J.C."/>
            <person name="de Andrade N.C."/>
            <person name="Paes H.C."/>
            <person name="Nicola A.M."/>
            <person name="Albuquerque P."/>
            <person name="Gerber A.L."/>
            <person name="Martins V.P."/>
            <person name="Peconick L.D."/>
            <person name="Neto A.V."/>
            <person name="Chaucanez C.B."/>
            <person name="Silva P.A."/>
            <person name="Cunha O.L."/>
            <person name="de Oliveira F.F."/>
            <person name="dos Santos T.C."/>
            <person name="Barros A.L."/>
            <person name="Soares M.A."/>
            <person name="de Oliveira L.M."/>
            <person name="Marini M.M."/>
            <person name="Villalobos-Duno H."/>
            <person name="Cunha M.M."/>
            <person name="de Hoog S."/>
            <person name="da Silveira J.F."/>
            <person name="Henrissat B."/>
            <person name="Nino-Vega G.A."/>
            <person name="Cisalpino P.S."/>
            <person name="Mora-Montes H.M."/>
            <person name="Almeida S.R."/>
            <person name="Stajich J.E."/>
            <person name="Lopes-Bezerra L.M."/>
            <person name="Vasconcelos A.T."/>
            <person name="Felipe M.S."/>
        </authorList>
    </citation>
    <scope>NUCLEOTIDE SEQUENCE [LARGE SCALE GENOMIC DNA]</scope>
    <source>
        <strain evidence="3 4">1099-18</strain>
    </source>
</reference>
<dbReference type="GO" id="GO:0008184">
    <property type="term" value="F:glycogen phosphorylase activity"/>
    <property type="evidence" value="ECO:0007669"/>
    <property type="project" value="InterPro"/>
</dbReference>
<comment type="catalytic activity">
    <reaction evidence="2">
        <text>[(1-&gt;4)-alpha-D-glucosyl](n) + phosphate = [(1-&gt;4)-alpha-D-glucosyl](n-1) + alpha-D-glucose 1-phosphate</text>
        <dbReference type="Rhea" id="RHEA:41732"/>
        <dbReference type="Rhea" id="RHEA-COMP:9584"/>
        <dbReference type="Rhea" id="RHEA-COMP:9586"/>
        <dbReference type="ChEBI" id="CHEBI:15444"/>
        <dbReference type="ChEBI" id="CHEBI:43474"/>
        <dbReference type="ChEBI" id="CHEBI:58601"/>
        <dbReference type="EC" id="2.4.1.1"/>
    </reaction>
</comment>
<comment type="function">
    <text evidence="2">Allosteric enzyme that catalyzes the rate-limiting step in glycogen catabolism, the phosphorolytic cleavage of glycogen to produce glucose-1-phosphate, and plays a central role in maintaining cellular and organismal glucose homeostasis.</text>
</comment>
<dbReference type="EMBL" id="AXCR01000004">
    <property type="protein sequence ID" value="KJR88809.1"/>
    <property type="molecule type" value="Genomic_DNA"/>
</dbReference>
<dbReference type="AlphaFoldDB" id="A0A0F2MIC0"/>
<evidence type="ECO:0000313" key="3">
    <source>
        <dbReference type="EMBL" id="KJR88809.1"/>
    </source>
</evidence>
<evidence type="ECO:0000256" key="1">
    <source>
        <dbReference type="ARBA" id="ARBA00006047"/>
    </source>
</evidence>
<dbReference type="PANTHER" id="PTHR11468:SF3">
    <property type="entry name" value="GLYCOGEN PHOSPHORYLASE, LIVER FORM"/>
    <property type="match status" value="1"/>
</dbReference>
<dbReference type="GO" id="GO:0005980">
    <property type="term" value="P:glycogen catabolic process"/>
    <property type="evidence" value="ECO:0007669"/>
    <property type="project" value="TreeGrafter"/>
</dbReference>
<name>A0A0F2MIC0_SPOSC</name>
<evidence type="ECO:0000256" key="2">
    <source>
        <dbReference type="RuleBase" id="RU000587"/>
    </source>
</evidence>
<dbReference type="EC" id="2.4.1.1" evidence="2"/>
<dbReference type="InterPro" id="IPR000811">
    <property type="entry name" value="Glyco_trans_35"/>
</dbReference>
<keyword evidence="2" id="KW-0328">Glycosyltransferase</keyword>
<dbReference type="GeneID" id="27669932"/>
<dbReference type="SUPFAM" id="SSF53756">
    <property type="entry name" value="UDP-Glycosyltransferase/glycogen phosphorylase"/>
    <property type="match status" value="1"/>
</dbReference>
<dbReference type="Proteomes" id="UP000033710">
    <property type="component" value="Unassembled WGS sequence"/>
</dbReference>
<dbReference type="RefSeq" id="XP_016591485.1">
    <property type="nucleotide sequence ID" value="XM_016734655.1"/>
</dbReference>
<dbReference type="OrthoDB" id="9215500at2759"/>
<sequence length="180" mass="19937">MTLPKLTGIPRASGTSNMKFVLNGGLIIGTCDGANIEITREIGEENIFLFGNLAEDVDDLRHHHTYGQDHKIDPSLDKVFQAIQSGTFGNPQDFSGMVAAVREHGDFYLVSDDFHSYLETQELVDKSYADQELWITKCITSVARMGFFSSDRCINEYAEAIWNVEPLQPETSGGVAEGEL</sequence>
<evidence type="ECO:0000313" key="4">
    <source>
        <dbReference type="Proteomes" id="UP000033710"/>
    </source>
</evidence>
<keyword evidence="2" id="KW-0808">Transferase</keyword>
<reference evidence="3 4" key="2">
    <citation type="journal article" date="2015" name="Eukaryot. Cell">
        <title>Asexual propagation of a virulent clone complex in a human and feline outbreak of sporotrichosis.</title>
        <authorList>
            <person name="Teixeira Mde M."/>
            <person name="Rodrigues A.M."/>
            <person name="Tsui C.K."/>
            <person name="de Almeida L.G."/>
            <person name="Van Diepeningen A.D."/>
            <person name="van den Ende B.G."/>
            <person name="Fernandes G.F."/>
            <person name="Kano R."/>
            <person name="Hamelin R.C."/>
            <person name="Lopes-Bezerra L.M."/>
            <person name="Vasconcelos A.T."/>
            <person name="de Hoog S."/>
            <person name="de Camargo Z.P."/>
            <person name="Felipe M.S."/>
        </authorList>
    </citation>
    <scope>NUCLEOTIDE SEQUENCE [LARGE SCALE GENOMIC DNA]</scope>
    <source>
        <strain evidence="3 4">1099-18</strain>
    </source>
</reference>
<dbReference type="Gene3D" id="3.40.50.2000">
    <property type="entry name" value="Glycogen Phosphorylase B"/>
    <property type="match status" value="1"/>
</dbReference>
<protein>
    <recommendedName>
        <fullName evidence="2">Alpha-1,4 glucan phosphorylase</fullName>
        <ecNumber evidence="2">2.4.1.1</ecNumber>
    </recommendedName>
</protein>
<proteinExistence type="inferred from homology"/>
<comment type="caution">
    <text evidence="3">The sequence shown here is derived from an EMBL/GenBank/DDBJ whole genome shotgun (WGS) entry which is preliminary data.</text>
</comment>
<dbReference type="KEGG" id="ssck:SPSK_08003"/>
<dbReference type="VEuPathDB" id="FungiDB:SPSK_08003"/>
<keyword evidence="2" id="KW-0663">Pyridoxal phosphate</keyword>